<dbReference type="EMBL" id="WWVX01000002">
    <property type="protein sequence ID" value="MZL68888.1"/>
    <property type="molecule type" value="Genomic_DNA"/>
</dbReference>
<reference evidence="2 3" key="1">
    <citation type="journal article" date="2019" name="Nat. Med.">
        <title>A library of human gut bacterial isolates paired with longitudinal multiomics data enables mechanistic microbiome research.</title>
        <authorList>
            <person name="Poyet M."/>
            <person name="Groussin M."/>
            <person name="Gibbons S.M."/>
            <person name="Avila-Pacheco J."/>
            <person name="Jiang X."/>
            <person name="Kearney S.M."/>
            <person name="Perrotta A.R."/>
            <person name="Berdy B."/>
            <person name="Zhao S."/>
            <person name="Lieberman T.D."/>
            <person name="Swanson P.K."/>
            <person name="Smith M."/>
            <person name="Roesemann S."/>
            <person name="Alexander J.E."/>
            <person name="Rich S.A."/>
            <person name="Livny J."/>
            <person name="Vlamakis H."/>
            <person name="Clish C."/>
            <person name="Bullock K."/>
            <person name="Deik A."/>
            <person name="Scott J."/>
            <person name="Pierce K.A."/>
            <person name="Xavier R.J."/>
            <person name="Alm E.J."/>
        </authorList>
    </citation>
    <scope>NUCLEOTIDE SEQUENCE [LARGE SCALE GENOMIC DNA]</scope>
    <source>
        <strain evidence="2 3">BIOML-A2</strain>
    </source>
</reference>
<dbReference type="InterPro" id="IPR007345">
    <property type="entry name" value="Polysacch_pyruvyl_Trfase"/>
</dbReference>
<organism evidence="2 3">
    <name type="scientific">Bittarella massiliensis</name>
    <name type="common">ex Durand et al. 2017</name>
    <dbReference type="NCBI Taxonomy" id="1720313"/>
    <lineage>
        <taxon>Bacteria</taxon>
        <taxon>Bacillati</taxon>
        <taxon>Bacillota</taxon>
        <taxon>Clostridia</taxon>
        <taxon>Eubacteriales</taxon>
        <taxon>Oscillospiraceae</taxon>
        <taxon>Bittarella (ex Durand et al. 2017)</taxon>
    </lineage>
</organism>
<accession>A0ABW9WV31</accession>
<keyword evidence="3" id="KW-1185">Reference proteome</keyword>
<evidence type="ECO:0000313" key="2">
    <source>
        <dbReference type="EMBL" id="MZL68888.1"/>
    </source>
</evidence>
<dbReference type="Pfam" id="PF04230">
    <property type="entry name" value="PS_pyruv_trans"/>
    <property type="match status" value="1"/>
</dbReference>
<evidence type="ECO:0000259" key="1">
    <source>
        <dbReference type="Pfam" id="PF04230"/>
    </source>
</evidence>
<feature type="domain" description="Polysaccharide pyruvyl transferase" evidence="1">
    <location>
        <begin position="12"/>
        <end position="272"/>
    </location>
</feature>
<proteinExistence type="predicted"/>
<dbReference type="RefSeq" id="WP_021657883.1">
    <property type="nucleotide sequence ID" value="NZ_FQVY01000002.1"/>
</dbReference>
<evidence type="ECO:0000313" key="3">
    <source>
        <dbReference type="Proteomes" id="UP000474718"/>
    </source>
</evidence>
<comment type="caution">
    <text evidence="2">The sequence shown here is derived from an EMBL/GenBank/DDBJ whole genome shotgun (WGS) entry which is preliminary data.</text>
</comment>
<protein>
    <recommendedName>
        <fullName evidence="1">Polysaccharide pyruvyl transferase domain-containing protein</fullName>
    </recommendedName>
</protein>
<gene>
    <name evidence="2" type="ORF">GT747_03750</name>
</gene>
<dbReference type="Proteomes" id="UP000474718">
    <property type="component" value="Unassembled WGS sequence"/>
</dbReference>
<name>A0ABW9WV31_9FIRM</name>
<sequence length="381" mass="43611">MKFLFISGAYKNAGDFLIEKRCEYLFRQIEPTCVIEKIMGNVSLDNKLEYVNSFDWIVIPGGPGYIFDYYPSHIKLTSCLDDIEAKIMAVGLGWYGADTTQHTILNYTFSKETQKLLLRISSDCGFLGCRDNYSVQVLRNNGFEKAIMTGCPAWYELEKINEISLRKDINFNFKKICVSDPAELFENAEQCLKVVRYLRKTFPCSEICFVFHRGIEKDMYTNSFNAKIAQRLKKRLCAMDNITVHNIAFGENGFAVYDDADLHIGYRVHAHIYNLSKRNVSVLIEEDGRGAGVNEALSLPRLLAYKGKARAPKSVFEKAFRKGAKAVGINLIQKSNVYLIDQLDEVLNSLKEEEYSAYPMAFRRMQNSYKRMVDVIEGALY</sequence>